<keyword evidence="2" id="KW-0472">Membrane</keyword>
<dbReference type="AlphaFoldDB" id="A0A495Y311"/>
<dbReference type="OrthoDB" id="9809840at2"/>
<evidence type="ECO:0000313" key="3">
    <source>
        <dbReference type="EMBL" id="MBB2985772.1"/>
    </source>
</evidence>
<comment type="caution">
    <text evidence="4">The sequence shown here is derived from an EMBL/GenBank/DDBJ whole genome shotgun (WGS) entry which is preliminary data.</text>
</comment>
<dbReference type="Proteomes" id="UP000278440">
    <property type="component" value="Unassembled WGS sequence"/>
</dbReference>
<feature type="transmembrane region" description="Helical" evidence="2">
    <location>
        <begin position="28"/>
        <end position="51"/>
    </location>
</feature>
<accession>A0A495Y311</accession>
<dbReference type="EMBL" id="JACHVT010000002">
    <property type="protein sequence ID" value="MBB2985772.1"/>
    <property type="molecule type" value="Genomic_DNA"/>
</dbReference>
<feature type="compositionally biased region" description="Polar residues" evidence="1">
    <location>
        <begin position="79"/>
        <end position="96"/>
    </location>
</feature>
<evidence type="ECO:0000256" key="2">
    <source>
        <dbReference type="SAM" id="Phobius"/>
    </source>
</evidence>
<dbReference type="Proteomes" id="UP000590811">
    <property type="component" value="Unassembled WGS sequence"/>
</dbReference>
<dbReference type="InterPro" id="IPR021454">
    <property type="entry name" value="DUF3105"/>
</dbReference>
<reference evidence="4 5" key="1">
    <citation type="submission" date="2018-10" db="EMBL/GenBank/DDBJ databases">
        <title>Sequencing the genomes of 1000 actinobacteria strains.</title>
        <authorList>
            <person name="Klenk H.-P."/>
        </authorList>
    </citation>
    <scope>NUCLEOTIDE SEQUENCE [LARGE SCALE GENOMIC DNA]</scope>
    <source>
        <strain evidence="4 5">DSM 44267</strain>
    </source>
</reference>
<proteinExistence type="predicted"/>
<name>A0A495Y311_9MICO</name>
<dbReference type="EMBL" id="RBXT01000001">
    <property type="protein sequence ID" value="RKT78528.1"/>
    <property type="molecule type" value="Genomic_DNA"/>
</dbReference>
<evidence type="ECO:0000313" key="5">
    <source>
        <dbReference type="Proteomes" id="UP000278440"/>
    </source>
</evidence>
<evidence type="ECO:0000256" key="1">
    <source>
        <dbReference type="SAM" id="MobiDB-lite"/>
    </source>
</evidence>
<evidence type="ECO:0000313" key="4">
    <source>
        <dbReference type="EMBL" id="RKT78528.1"/>
    </source>
</evidence>
<keyword evidence="2" id="KW-0812">Transmembrane</keyword>
<sequence>MARETSRDRRAKVAEMQAQQKKAERRRLMTVVGACLAVVVIIAGAVGFAVVSERNKDSEALQALSGDASAASCDPVTTDPASGSSDHVGPGTNQADVTRVDYTTVPPSSGKHFASPALDGRRVYTSSDAPAMENLVHNLEHGYTILWYDKSVESADAAKFDALQKQINALPEAGNKFIISPWDTSYGALPEGKKYALSHWSAKYDTSTGAVSDQAGHRQLCGGLSATVVEQFVKAHPWSASPEPNAA</sequence>
<protein>
    <submittedName>
        <fullName evidence="4">Uncharacterized protein DUF3105</fullName>
    </submittedName>
</protein>
<keyword evidence="2" id="KW-1133">Transmembrane helix</keyword>
<feature type="region of interest" description="Disordered" evidence="1">
    <location>
        <begin position="65"/>
        <end position="106"/>
    </location>
</feature>
<keyword evidence="5" id="KW-1185">Reference proteome</keyword>
<dbReference type="RefSeq" id="WP_121032817.1">
    <property type="nucleotide sequence ID" value="NZ_JACHVT010000002.1"/>
</dbReference>
<organism evidence="4 5">
    <name type="scientific">Terracoccus luteus</name>
    <dbReference type="NCBI Taxonomy" id="53356"/>
    <lineage>
        <taxon>Bacteria</taxon>
        <taxon>Bacillati</taxon>
        <taxon>Actinomycetota</taxon>
        <taxon>Actinomycetes</taxon>
        <taxon>Micrococcales</taxon>
        <taxon>Intrasporangiaceae</taxon>
        <taxon>Terracoccus</taxon>
    </lineage>
</organism>
<evidence type="ECO:0000313" key="6">
    <source>
        <dbReference type="Proteomes" id="UP000590811"/>
    </source>
</evidence>
<dbReference type="Pfam" id="PF11303">
    <property type="entry name" value="DUF3105"/>
    <property type="match status" value="1"/>
</dbReference>
<gene>
    <name evidence="4" type="ORF">DFJ68_1975</name>
    <name evidence="3" type="ORF">FHW14_000921</name>
</gene>
<reference evidence="3 6" key="2">
    <citation type="submission" date="2020-08" db="EMBL/GenBank/DDBJ databases">
        <title>Genomic Encyclopedia of Type Strains, Phase IV (KMG-V): Genome sequencing to study the core and pangenomes of soil and plant-associated prokaryotes.</title>
        <authorList>
            <person name="Whitman W."/>
        </authorList>
    </citation>
    <scope>NUCLEOTIDE SEQUENCE [LARGE SCALE GENOMIC DNA]</scope>
    <source>
        <strain evidence="3 6">B3ACCR2</strain>
    </source>
</reference>